<dbReference type="Gene3D" id="1.25.40.10">
    <property type="entry name" value="Tetratricopeptide repeat domain"/>
    <property type="match status" value="3"/>
</dbReference>
<dbReference type="PROSITE" id="PS51375">
    <property type="entry name" value="PPR"/>
    <property type="match status" value="5"/>
</dbReference>
<organism evidence="3 4">
    <name type="scientific">Tribonema minus</name>
    <dbReference type="NCBI Taxonomy" id="303371"/>
    <lineage>
        <taxon>Eukaryota</taxon>
        <taxon>Sar</taxon>
        <taxon>Stramenopiles</taxon>
        <taxon>Ochrophyta</taxon>
        <taxon>PX clade</taxon>
        <taxon>Xanthophyceae</taxon>
        <taxon>Tribonematales</taxon>
        <taxon>Tribonemataceae</taxon>
        <taxon>Tribonema</taxon>
    </lineage>
</organism>
<evidence type="ECO:0000256" key="1">
    <source>
        <dbReference type="ARBA" id="ARBA00022737"/>
    </source>
</evidence>
<protein>
    <recommendedName>
        <fullName evidence="5">Pentatricopeptide repeat-containing protein</fullName>
    </recommendedName>
</protein>
<feature type="repeat" description="PPR" evidence="2">
    <location>
        <begin position="9"/>
        <end position="43"/>
    </location>
</feature>
<accession>A0A835Z5Z3</accession>
<keyword evidence="1" id="KW-0677">Repeat</keyword>
<name>A0A835Z5Z3_9STRA</name>
<dbReference type="Pfam" id="PF13041">
    <property type="entry name" value="PPR_2"/>
    <property type="match status" value="2"/>
</dbReference>
<dbReference type="InterPro" id="IPR002885">
    <property type="entry name" value="PPR_rpt"/>
</dbReference>
<dbReference type="EMBL" id="JAFCMP010000223">
    <property type="protein sequence ID" value="KAG5182838.1"/>
    <property type="molecule type" value="Genomic_DNA"/>
</dbReference>
<feature type="repeat" description="PPR" evidence="2">
    <location>
        <begin position="195"/>
        <end position="229"/>
    </location>
</feature>
<dbReference type="InterPro" id="IPR011990">
    <property type="entry name" value="TPR-like_helical_dom_sf"/>
</dbReference>
<evidence type="ECO:0000256" key="2">
    <source>
        <dbReference type="PROSITE-ProRule" id="PRU00708"/>
    </source>
</evidence>
<proteinExistence type="predicted"/>
<evidence type="ECO:0000313" key="4">
    <source>
        <dbReference type="Proteomes" id="UP000664859"/>
    </source>
</evidence>
<comment type="caution">
    <text evidence="3">The sequence shown here is derived from an EMBL/GenBank/DDBJ whole genome shotgun (WGS) entry which is preliminary data.</text>
</comment>
<feature type="repeat" description="PPR" evidence="2">
    <location>
        <begin position="89"/>
        <end position="123"/>
    </location>
</feature>
<dbReference type="OrthoDB" id="185373at2759"/>
<dbReference type="Pfam" id="PF13812">
    <property type="entry name" value="PPR_3"/>
    <property type="match status" value="2"/>
</dbReference>
<feature type="repeat" description="PPR" evidence="2">
    <location>
        <begin position="124"/>
        <end position="159"/>
    </location>
</feature>
<reference evidence="3" key="1">
    <citation type="submission" date="2021-02" db="EMBL/GenBank/DDBJ databases">
        <title>First Annotated Genome of the Yellow-green Alga Tribonema minus.</title>
        <authorList>
            <person name="Mahan K.M."/>
        </authorList>
    </citation>
    <scope>NUCLEOTIDE SEQUENCE</scope>
    <source>
        <strain evidence="3">UTEX B ZZ1240</strain>
    </source>
</reference>
<dbReference type="AlphaFoldDB" id="A0A835Z5Z3"/>
<evidence type="ECO:0000313" key="3">
    <source>
        <dbReference type="EMBL" id="KAG5182838.1"/>
    </source>
</evidence>
<sequence length="339" mass="36648">MEREGLAWTHRACSTVLQAFGKAGRLNAALQLIGEMEQRGISPDHIDYLTLIGACARGKKNGTRAGDRGGSEQALELLQRMQDKGPVPDIRHYTAAMKVCVTEGDSAKAVNIFRSMRDQGIKPNAHSWGALLDAIGKAGQVAEMMAWYGEMLASGGVKPNIIMMTTLLDNAGKAGEPGIVERIWRDMLDRQLEPDVKSYNTRISCYATANQPDQAEGVLAEMCQSAAVKPNAFCFNSLMQAYINDKRLDEAERIIGRMRAAGVEPDFCTWRVIIHAADELGDIKKADGLYCDALSSKAINPYRPQLSNAIKDPVGSTLPVGTVHVLVAPCVADGSTQAG</sequence>
<feature type="repeat" description="PPR" evidence="2">
    <location>
        <begin position="231"/>
        <end position="265"/>
    </location>
</feature>
<evidence type="ECO:0008006" key="5">
    <source>
        <dbReference type="Google" id="ProtNLM"/>
    </source>
</evidence>
<gene>
    <name evidence="3" type="ORF">JKP88DRAFT_317281</name>
</gene>
<keyword evidence="4" id="KW-1185">Reference proteome</keyword>
<dbReference type="NCBIfam" id="TIGR00756">
    <property type="entry name" value="PPR"/>
    <property type="match status" value="5"/>
</dbReference>
<dbReference type="PANTHER" id="PTHR47447:SF17">
    <property type="entry name" value="OS12G0638900 PROTEIN"/>
    <property type="match status" value="1"/>
</dbReference>
<dbReference type="PANTHER" id="PTHR47447">
    <property type="entry name" value="OS03G0856100 PROTEIN"/>
    <property type="match status" value="1"/>
</dbReference>
<dbReference type="Proteomes" id="UP000664859">
    <property type="component" value="Unassembled WGS sequence"/>
</dbReference>